<keyword evidence="10" id="KW-1185">Reference proteome</keyword>
<evidence type="ECO:0000259" key="6">
    <source>
        <dbReference type="Pfam" id="PF00441"/>
    </source>
</evidence>
<gene>
    <name evidence="9" type="ORF">A6048_03010</name>
</gene>
<dbReference type="Pfam" id="PF02770">
    <property type="entry name" value="Acyl-CoA_dh_M"/>
    <property type="match status" value="1"/>
</dbReference>
<dbReference type="RefSeq" id="WP_107748876.1">
    <property type="nucleotide sequence ID" value="NZ_CP015453.1"/>
</dbReference>
<comment type="cofactor">
    <cofactor evidence="1">
        <name>FAD</name>
        <dbReference type="ChEBI" id="CHEBI:57692"/>
    </cofactor>
</comment>
<feature type="domain" description="Acyl-CoA dehydrogenase/oxidase C-terminal" evidence="6">
    <location>
        <begin position="224"/>
        <end position="346"/>
    </location>
</feature>
<evidence type="ECO:0000256" key="1">
    <source>
        <dbReference type="ARBA" id="ARBA00001974"/>
    </source>
</evidence>
<evidence type="ECO:0000313" key="10">
    <source>
        <dbReference type="Proteomes" id="UP000244903"/>
    </source>
</evidence>
<evidence type="ECO:0000256" key="3">
    <source>
        <dbReference type="ARBA" id="ARBA00022630"/>
    </source>
</evidence>
<keyword evidence="3" id="KW-0285">Flavoprotein</keyword>
<evidence type="ECO:0000256" key="5">
    <source>
        <dbReference type="ARBA" id="ARBA00023002"/>
    </source>
</evidence>
<dbReference type="InterPro" id="IPR052161">
    <property type="entry name" value="Mycobact_Acyl-CoA_DH"/>
</dbReference>
<feature type="domain" description="Acyl-CoA dehydrogenase/oxidase N-terminal" evidence="8">
    <location>
        <begin position="6"/>
        <end position="91"/>
    </location>
</feature>
<dbReference type="InterPro" id="IPR013786">
    <property type="entry name" value="AcylCoA_DH/ox_N"/>
</dbReference>
<proteinExistence type="inferred from homology"/>
<dbReference type="GO" id="GO:0016627">
    <property type="term" value="F:oxidoreductase activity, acting on the CH-CH group of donors"/>
    <property type="evidence" value="ECO:0007669"/>
    <property type="project" value="InterPro"/>
</dbReference>
<name>A0AAD0JQ14_9ACTN</name>
<evidence type="ECO:0000259" key="7">
    <source>
        <dbReference type="Pfam" id="PF02770"/>
    </source>
</evidence>
<evidence type="ECO:0000256" key="2">
    <source>
        <dbReference type="ARBA" id="ARBA00009347"/>
    </source>
</evidence>
<dbReference type="AlphaFoldDB" id="A0AAD0JQ14"/>
<dbReference type="Pfam" id="PF00441">
    <property type="entry name" value="Acyl-CoA_dh_1"/>
    <property type="match status" value="2"/>
</dbReference>
<feature type="domain" description="Acyl-CoA dehydrogenase/oxidase C-terminal" evidence="6">
    <location>
        <begin position="582"/>
        <end position="723"/>
    </location>
</feature>
<dbReference type="Proteomes" id="UP000244903">
    <property type="component" value="Chromosome"/>
</dbReference>
<dbReference type="SUPFAM" id="SSF47203">
    <property type="entry name" value="Acyl-CoA dehydrogenase C-terminal domain-like"/>
    <property type="match status" value="2"/>
</dbReference>
<dbReference type="InterPro" id="IPR009075">
    <property type="entry name" value="AcylCo_DH/oxidase_C"/>
</dbReference>
<organism evidence="9 10">
    <name type="scientific">Dietzia psychralcaliphila</name>
    <dbReference type="NCBI Taxonomy" id="139021"/>
    <lineage>
        <taxon>Bacteria</taxon>
        <taxon>Bacillati</taxon>
        <taxon>Actinomycetota</taxon>
        <taxon>Actinomycetes</taxon>
        <taxon>Mycobacteriales</taxon>
        <taxon>Dietziaceae</taxon>
        <taxon>Dietzia</taxon>
    </lineage>
</organism>
<dbReference type="InterPro" id="IPR009100">
    <property type="entry name" value="AcylCoA_DH/oxidase_NM_dom_sf"/>
</dbReference>
<feature type="domain" description="Acyl-CoA oxidase/dehydrogenase middle" evidence="7">
    <location>
        <begin position="476"/>
        <end position="560"/>
    </location>
</feature>
<dbReference type="GO" id="GO:0005886">
    <property type="term" value="C:plasma membrane"/>
    <property type="evidence" value="ECO:0007669"/>
    <property type="project" value="TreeGrafter"/>
</dbReference>
<evidence type="ECO:0000259" key="8">
    <source>
        <dbReference type="Pfam" id="PF02771"/>
    </source>
</evidence>
<dbReference type="Gene3D" id="2.40.110.10">
    <property type="entry name" value="Butyryl-CoA Dehydrogenase, subunit A, domain 2"/>
    <property type="match status" value="2"/>
</dbReference>
<dbReference type="InterPro" id="IPR046373">
    <property type="entry name" value="Acyl-CoA_Oxase/DH_mid-dom_sf"/>
</dbReference>
<evidence type="ECO:0000313" key="9">
    <source>
        <dbReference type="EMBL" id="AWH94639.1"/>
    </source>
</evidence>
<dbReference type="InterPro" id="IPR006091">
    <property type="entry name" value="Acyl-CoA_Oxase/DH_mid-dom"/>
</dbReference>
<dbReference type="PANTHER" id="PTHR43292:SF4">
    <property type="entry name" value="ACYL-COA DEHYDROGENASE FADE34"/>
    <property type="match status" value="1"/>
</dbReference>
<dbReference type="Pfam" id="PF02771">
    <property type="entry name" value="Acyl-CoA_dh_N"/>
    <property type="match status" value="1"/>
</dbReference>
<dbReference type="InterPro" id="IPR036250">
    <property type="entry name" value="AcylCo_DH-like_C"/>
</dbReference>
<dbReference type="SUPFAM" id="SSF56645">
    <property type="entry name" value="Acyl-CoA dehydrogenase NM domain-like"/>
    <property type="match status" value="2"/>
</dbReference>
<comment type="similarity">
    <text evidence="2">Belongs to the acyl-CoA dehydrogenase family.</text>
</comment>
<evidence type="ECO:0000256" key="4">
    <source>
        <dbReference type="ARBA" id="ARBA00022827"/>
    </source>
</evidence>
<dbReference type="KEGG" id="dpc:A6048_03010"/>
<accession>A0AAD0JQ14</accession>
<dbReference type="FunFam" id="2.40.110.10:FF:000011">
    <property type="entry name" value="Acyl-CoA dehydrogenase FadE34"/>
    <property type="match status" value="1"/>
</dbReference>
<keyword evidence="5" id="KW-0560">Oxidoreductase</keyword>
<dbReference type="PANTHER" id="PTHR43292">
    <property type="entry name" value="ACYL-COA DEHYDROGENASE"/>
    <property type="match status" value="1"/>
</dbReference>
<sequence>MSIATTPDQTEIQNSIKSWAKSVDPVDTVRAQETDPDAWKALWPQLAELGLFGVAVAEEHGGAGAEIVDLACMLEEATARMAPGPVLSTALAGVLVSRAGGAVASALGETIAEGGLPVGVCLGYGVATLDGSGGAGSITVTGDPGVAYGGTTEGGILLPVESAGQVRWALLEGGTEGLTVTPATPYDLSASIGHVALDGVSIPADRILDGITTDDVRQLFVTLAAAEAAGVAGYTLATAVEYAKIREQFGRTIGSFQSIKHLAADMLCRTEQVRALAWDAAVAAEDLGTDSSELPVAAAVAGALAFDNAVTNSQDCIQILGGIGFTFEHDAHFYMRRAGALRQAVGGAARWRRSLAELTLAGTRRHLEIDLTEIDGLDARREEIRALVARVAAVDGAERKQALADTGLFMPHLPEPWGLGASPAEQLLIDEELEAAGVSRHNITIGGWAVPTILQAAPEHSDLLVRGTMAGEIKWCQLFSEPGAGSDLAALRATAEKVDGGWKINGQKVWTSLAREADWAMCLARTDPSAPKHKGITYFLVDMKSEGIRTRPLREITGEALFNEVYLEDLFVPDEFQVGQVNDGWKIARTTLANERVAMGGGSSLGDAAEEIVGLIRAAGAEDDALVLDELGKHVADGVVGNLLDLRTALRTLAGSGPGAESSVRKIVGVRHRQDIAEFGLELTGTGGVEFTEQGRKFLMVRCLSIAGGTEQVLLNVVGERILGLPRD</sequence>
<protein>
    <submittedName>
        <fullName evidence="9">Acyl-CoA dehydrogenase</fullName>
    </submittedName>
</protein>
<keyword evidence="4" id="KW-0274">FAD</keyword>
<dbReference type="Gene3D" id="1.20.140.10">
    <property type="entry name" value="Butyryl-CoA Dehydrogenase, subunit A, domain 3"/>
    <property type="match status" value="2"/>
</dbReference>
<dbReference type="Gene3D" id="1.10.540.10">
    <property type="entry name" value="Acyl-CoA dehydrogenase/oxidase, N-terminal domain"/>
    <property type="match status" value="2"/>
</dbReference>
<dbReference type="EMBL" id="CP015453">
    <property type="protein sequence ID" value="AWH94639.1"/>
    <property type="molecule type" value="Genomic_DNA"/>
</dbReference>
<reference evidence="9 10" key="1">
    <citation type="submission" date="2016-04" db="EMBL/GenBank/DDBJ databases">
        <title>Complete genome sequence of the haloalkaliphilic hydrocarbon-degrading bacterium Dietzia psychralcaliphila ILA-1T, isolated from a drain of a fish product-processing plant.</title>
        <authorList>
            <person name="Zhao J."/>
            <person name="Hu B."/>
            <person name="Geng S."/>
            <person name="Nie Y."/>
            <person name="Tang Y."/>
        </authorList>
    </citation>
    <scope>NUCLEOTIDE SEQUENCE [LARGE SCALE GENOMIC DNA]</scope>
    <source>
        <strain evidence="9 10">ILA-1</strain>
    </source>
</reference>
<dbReference type="GO" id="GO:0050660">
    <property type="term" value="F:flavin adenine dinucleotide binding"/>
    <property type="evidence" value="ECO:0007669"/>
    <property type="project" value="InterPro"/>
</dbReference>
<dbReference type="InterPro" id="IPR037069">
    <property type="entry name" value="AcylCoA_DH/ox_N_sf"/>
</dbReference>